<evidence type="ECO:0000313" key="2">
    <source>
        <dbReference type="Proteomes" id="UP000319804"/>
    </source>
</evidence>
<dbReference type="OrthoDB" id="9951119at2"/>
<gene>
    <name evidence="1" type="ORF">FHX68_0847</name>
</gene>
<comment type="caution">
    <text evidence="1">The sequence shown here is derived from an EMBL/GenBank/DDBJ whole genome shotgun (WGS) entry which is preliminary data.</text>
</comment>
<evidence type="ECO:0000313" key="1">
    <source>
        <dbReference type="EMBL" id="TQN00729.1"/>
    </source>
</evidence>
<dbReference type="RefSeq" id="WP_141378978.1">
    <property type="nucleotide sequence ID" value="NZ_BJNA01000003.1"/>
</dbReference>
<dbReference type="AlphaFoldDB" id="A0A4Y3UKI5"/>
<accession>A0A4Y3UKI5</accession>
<dbReference type="EMBL" id="VFPS01000001">
    <property type="protein sequence ID" value="TQN00729.1"/>
    <property type="molecule type" value="Genomic_DNA"/>
</dbReference>
<proteinExistence type="predicted"/>
<sequence>MSANLLIPRPYLAIQQVTVEPDGTRSAFVRVHTRSGGVIIKKLPAGENHQPLLPFLQNAHLLLPKSYQHYRLVWGTGAGLVPTTYTLRHDSRDEGVTNDHLLSSDFEDLWGADNGPDFLDARGSAIPRDEVDLIGVYPELFLTNDEAAFLRDGGQ</sequence>
<protein>
    <submittedName>
        <fullName evidence="1">Uncharacterized protein</fullName>
    </submittedName>
</protein>
<keyword evidence="2" id="KW-1185">Reference proteome</keyword>
<reference evidence="1 2" key="1">
    <citation type="submission" date="2019-06" db="EMBL/GenBank/DDBJ databases">
        <title>Sequencing the genomes of 1000 actinobacteria strains.</title>
        <authorList>
            <person name="Klenk H.-P."/>
        </authorList>
    </citation>
    <scope>NUCLEOTIDE SEQUENCE [LARGE SCALE GENOMIC DNA]</scope>
    <source>
        <strain evidence="1 2">DSM 20427</strain>
    </source>
</reference>
<name>A0A4Y3UKI5_9MICO</name>
<organism evidence="1 2">
    <name type="scientific">Microbacterium lacticum</name>
    <dbReference type="NCBI Taxonomy" id="33885"/>
    <lineage>
        <taxon>Bacteria</taxon>
        <taxon>Bacillati</taxon>
        <taxon>Actinomycetota</taxon>
        <taxon>Actinomycetes</taxon>
        <taxon>Micrococcales</taxon>
        <taxon>Microbacteriaceae</taxon>
        <taxon>Microbacterium</taxon>
    </lineage>
</organism>
<dbReference type="Proteomes" id="UP000319804">
    <property type="component" value="Unassembled WGS sequence"/>
</dbReference>